<protein>
    <submittedName>
        <fullName evidence="1">Uncharacterized protein</fullName>
    </submittedName>
</protein>
<proteinExistence type="predicted"/>
<sequence>MVQQGVSYSARSWLTPSFGTKLGALTLRKNKHPAQMMMRWKPSLRNSSLKHASDPKLLSLLLRNSEAGLLNDKDFYIQHRDYSQAGFLNDKHISTSHTVIF</sequence>
<organism evidence="1">
    <name type="scientific">Cacopsylla melanoneura</name>
    <dbReference type="NCBI Taxonomy" id="428564"/>
    <lineage>
        <taxon>Eukaryota</taxon>
        <taxon>Metazoa</taxon>
        <taxon>Ecdysozoa</taxon>
        <taxon>Arthropoda</taxon>
        <taxon>Hexapoda</taxon>
        <taxon>Insecta</taxon>
        <taxon>Pterygota</taxon>
        <taxon>Neoptera</taxon>
        <taxon>Paraneoptera</taxon>
        <taxon>Hemiptera</taxon>
        <taxon>Sternorrhyncha</taxon>
        <taxon>Psylloidea</taxon>
        <taxon>Psyllidae</taxon>
        <taxon>Psyllinae</taxon>
        <taxon>Cacopsylla</taxon>
    </lineage>
</organism>
<evidence type="ECO:0000313" key="1">
    <source>
        <dbReference type="EMBL" id="CAG6638991.1"/>
    </source>
</evidence>
<dbReference type="AlphaFoldDB" id="A0A8D8QVD0"/>
<accession>A0A8D8QVD0</accession>
<dbReference type="EMBL" id="HBUF01105016">
    <property type="protein sequence ID" value="CAG6638991.1"/>
    <property type="molecule type" value="Transcribed_RNA"/>
</dbReference>
<reference evidence="1" key="1">
    <citation type="submission" date="2021-05" db="EMBL/GenBank/DDBJ databases">
        <authorList>
            <person name="Alioto T."/>
            <person name="Alioto T."/>
            <person name="Gomez Garrido J."/>
        </authorList>
    </citation>
    <scope>NUCLEOTIDE SEQUENCE</scope>
</reference>
<name>A0A8D8QVD0_9HEMI</name>